<dbReference type="SMART" id="SM00487">
    <property type="entry name" value="DEXDc"/>
    <property type="match status" value="1"/>
</dbReference>
<dbReference type="PROSITE" id="PS51194">
    <property type="entry name" value="HELICASE_CTER"/>
    <property type="match status" value="1"/>
</dbReference>
<dbReference type="InterPro" id="IPR011545">
    <property type="entry name" value="DEAD/DEAH_box_helicase_dom"/>
</dbReference>
<feature type="compositionally biased region" description="Low complexity" evidence="6">
    <location>
        <begin position="433"/>
        <end position="446"/>
    </location>
</feature>
<dbReference type="RefSeq" id="WP_379190885.1">
    <property type="nucleotide sequence ID" value="NZ_JBHSOW010000093.1"/>
</dbReference>
<organism evidence="9 10">
    <name type="scientific">Paenibacillus solisilvae</name>
    <dbReference type="NCBI Taxonomy" id="2486751"/>
    <lineage>
        <taxon>Bacteria</taxon>
        <taxon>Bacillati</taxon>
        <taxon>Bacillota</taxon>
        <taxon>Bacilli</taxon>
        <taxon>Bacillales</taxon>
        <taxon>Paenibacillaceae</taxon>
        <taxon>Paenibacillus</taxon>
    </lineage>
</organism>
<dbReference type="InterPro" id="IPR050079">
    <property type="entry name" value="DEAD_box_RNA_helicase"/>
</dbReference>
<dbReference type="CDD" id="cd18787">
    <property type="entry name" value="SF2_C_DEAD"/>
    <property type="match status" value="1"/>
</dbReference>
<keyword evidence="10" id="KW-1185">Reference proteome</keyword>
<dbReference type="Gene3D" id="3.40.50.300">
    <property type="entry name" value="P-loop containing nucleotide triphosphate hydrolases"/>
    <property type="match status" value="2"/>
</dbReference>
<feature type="compositionally biased region" description="Gly residues" evidence="6">
    <location>
        <begin position="501"/>
        <end position="516"/>
    </location>
</feature>
<dbReference type="EMBL" id="JBHSOW010000093">
    <property type="protein sequence ID" value="MFC5652247.1"/>
    <property type="molecule type" value="Genomic_DNA"/>
</dbReference>
<evidence type="ECO:0000256" key="3">
    <source>
        <dbReference type="ARBA" id="ARBA00022806"/>
    </source>
</evidence>
<evidence type="ECO:0000259" key="7">
    <source>
        <dbReference type="PROSITE" id="PS51192"/>
    </source>
</evidence>
<dbReference type="SMART" id="SM00490">
    <property type="entry name" value="HELICc"/>
    <property type="match status" value="1"/>
</dbReference>
<feature type="region of interest" description="Disordered" evidence="6">
    <location>
        <begin position="367"/>
        <end position="667"/>
    </location>
</feature>
<evidence type="ECO:0000256" key="4">
    <source>
        <dbReference type="ARBA" id="ARBA00022840"/>
    </source>
</evidence>
<accession>A0ABW0W4P9</accession>
<evidence type="ECO:0000313" key="10">
    <source>
        <dbReference type="Proteomes" id="UP001596047"/>
    </source>
</evidence>
<keyword evidence="4" id="KW-0067">ATP-binding</keyword>
<dbReference type="Proteomes" id="UP001596047">
    <property type="component" value="Unassembled WGS sequence"/>
</dbReference>
<dbReference type="PANTHER" id="PTHR47959:SF1">
    <property type="entry name" value="ATP-DEPENDENT RNA HELICASE DBPA"/>
    <property type="match status" value="1"/>
</dbReference>
<evidence type="ECO:0000256" key="2">
    <source>
        <dbReference type="ARBA" id="ARBA00022801"/>
    </source>
</evidence>
<dbReference type="PROSITE" id="PS51192">
    <property type="entry name" value="HELICASE_ATP_BIND_1"/>
    <property type="match status" value="1"/>
</dbReference>
<comment type="caution">
    <text evidence="9">The sequence shown here is derived from an EMBL/GenBank/DDBJ whole genome shotgun (WGS) entry which is preliminary data.</text>
</comment>
<evidence type="ECO:0000256" key="6">
    <source>
        <dbReference type="SAM" id="MobiDB-lite"/>
    </source>
</evidence>
<evidence type="ECO:0000259" key="8">
    <source>
        <dbReference type="PROSITE" id="PS51194"/>
    </source>
</evidence>
<feature type="compositionally biased region" description="Gly residues" evidence="6">
    <location>
        <begin position="627"/>
        <end position="657"/>
    </location>
</feature>
<keyword evidence="1" id="KW-0547">Nucleotide-binding</keyword>
<evidence type="ECO:0000313" key="9">
    <source>
        <dbReference type="EMBL" id="MFC5652247.1"/>
    </source>
</evidence>
<keyword evidence="2" id="KW-0378">Hydrolase</keyword>
<keyword evidence="3 9" id="KW-0347">Helicase</keyword>
<sequence>MAGFEQLGIAAERSAALRSGGIQEATPIQEGAIPVILQGNDVICQAQTGTGKTLAFLLPMLERIRADRDELQGLILTPTRELALQITTELKRWLASRDEFNVLAVYGGQDVESQMRKLKRAVHIVVATPGRLLDHIRRGTIALGSVKMLVLDEADQMLHMGFLSEVEEILSNMQYRKQTMLFSATMPAGVRSLAARFMLEPKDITVRAPQVTVKGIRQLAVEVTDRNKQETLQRLIEEHAPYLGVIFCRTKKRASALNEALQNLGLNSDELHGDLSQAKREQVMKRFRDAKIHLLVATDVAARGLDVEGVTHVFNYDIPENAEGYIHRIGRTGRAGEQGLAITLVSPHDRLELAAIEKGINQTIPREKSRGLVLPTGEFIPQDATPDRQGSGSRKPASRRGASSGKQGAWENKGGRSNQQGRGRGGSKPEYPRSGSGTRSASSARGGESRGGASGFTRSDSSRGSAGMGWAMRVDANDRAEASEPFAQGERGGAARRGDSGARGGRGGGDARGRGGSSQRPTSGGRGRSAGRSEGESRGRGASAQRMDTGDRGRSAGTPRGEARGFGAPQRPESGERGGYVSRGESAERFGSSAPRTGSRERTGAPQFPNSGGSKHRTSQRSDSRGGRPGFGSSGGGGGRSSSNGGARGGRSSGGSGKPSSGGRRSR</sequence>
<dbReference type="GO" id="GO:0004386">
    <property type="term" value="F:helicase activity"/>
    <property type="evidence" value="ECO:0007669"/>
    <property type="project" value="UniProtKB-KW"/>
</dbReference>
<gene>
    <name evidence="9" type="ORF">ACFPYJ_24660</name>
</gene>
<dbReference type="InterPro" id="IPR044742">
    <property type="entry name" value="DEAD/DEAH_RhlB"/>
</dbReference>
<comment type="similarity">
    <text evidence="5">Belongs to the DEAD box helicase family.</text>
</comment>
<evidence type="ECO:0000256" key="1">
    <source>
        <dbReference type="ARBA" id="ARBA00022741"/>
    </source>
</evidence>
<feature type="compositionally biased region" description="Low complexity" evidence="6">
    <location>
        <begin position="658"/>
        <end position="667"/>
    </location>
</feature>
<dbReference type="InterPro" id="IPR027417">
    <property type="entry name" value="P-loop_NTPase"/>
</dbReference>
<protein>
    <submittedName>
        <fullName evidence="9">DEAD/DEAH box helicase</fullName>
    </submittedName>
</protein>
<feature type="domain" description="Helicase ATP-binding" evidence="7">
    <location>
        <begin position="33"/>
        <end position="204"/>
    </location>
</feature>
<dbReference type="Pfam" id="PF00270">
    <property type="entry name" value="DEAD"/>
    <property type="match status" value="1"/>
</dbReference>
<dbReference type="CDD" id="cd00268">
    <property type="entry name" value="DEADc"/>
    <property type="match status" value="1"/>
</dbReference>
<proteinExistence type="inferred from homology"/>
<dbReference type="InterPro" id="IPR014001">
    <property type="entry name" value="Helicase_ATP-bd"/>
</dbReference>
<reference evidence="10" key="1">
    <citation type="journal article" date="2019" name="Int. J. Syst. Evol. Microbiol.">
        <title>The Global Catalogue of Microorganisms (GCM) 10K type strain sequencing project: providing services to taxonomists for standard genome sequencing and annotation.</title>
        <authorList>
            <consortium name="The Broad Institute Genomics Platform"/>
            <consortium name="The Broad Institute Genome Sequencing Center for Infectious Disease"/>
            <person name="Wu L."/>
            <person name="Ma J."/>
        </authorList>
    </citation>
    <scope>NUCLEOTIDE SEQUENCE [LARGE SCALE GENOMIC DNA]</scope>
    <source>
        <strain evidence="10">CGMCC 1.3240</strain>
    </source>
</reference>
<dbReference type="InterPro" id="IPR001650">
    <property type="entry name" value="Helicase_C-like"/>
</dbReference>
<name>A0ABW0W4P9_9BACL</name>
<dbReference type="Pfam" id="PF00271">
    <property type="entry name" value="Helicase_C"/>
    <property type="match status" value="1"/>
</dbReference>
<dbReference type="SUPFAM" id="SSF52540">
    <property type="entry name" value="P-loop containing nucleoside triphosphate hydrolases"/>
    <property type="match status" value="1"/>
</dbReference>
<evidence type="ECO:0000256" key="5">
    <source>
        <dbReference type="ARBA" id="ARBA00038437"/>
    </source>
</evidence>
<dbReference type="PANTHER" id="PTHR47959">
    <property type="entry name" value="ATP-DEPENDENT RNA HELICASE RHLE-RELATED"/>
    <property type="match status" value="1"/>
</dbReference>
<feature type="domain" description="Helicase C-terminal" evidence="8">
    <location>
        <begin position="215"/>
        <end position="380"/>
    </location>
</feature>